<dbReference type="OMA" id="FFQQTWN"/>
<feature type="region of interest" description="Disordered" evidence="2">
    <location>
        <begin position="328"/>
        <end position="347"/>
    </location>
</feature>
<feature type="compositionally biased region" description="Basic residues" evidence="2">
    <location>
        <begin position="940"/>
        <end position="953"/>
    </location>
</feature>
<evidence type="ECO:0000313" key="4">
    <source>
        <dbReference type="Proteomes" id="UP000184499"/>
    </source>
</evidence>
<accession>A0A1L9UT51</accession>
<evidence type="ECO:0008006" key="5">
    <source>
        <dbReference type="Google" id="ProtNLM"/>
    </source>
</evidence>
<organism evidence="3 4">
    <name type="scientific">Aspergillus brasiliensis (strain CBS 101740 / IMI 381727 / IBT 21946)</name>
    <dbReference type="NCBI Taxonomy" id="767769"/>
    <lineage>
        <taxon>Eukaryota</taxon>
        <taxon>Fungi</taxon>
        <taxon>Dikarya</taxon>
        <taxon>Ascomycota</taxon>
        <taxon>Pezizomycotina</taxon>
        <taxon>Eurotiomycetes</taxon>
        <taxon>Eurotiomycetidae</taxon>
        <taxon>Eurotiales</taxon>
        <taxon>Aspergillaceae</taxon>
        <taxon>Aspergillus</taxon>
        <taxon>Aspergillus subgen. Circumdati</taxon>
    </lineage>
</organism>
<name>A0A1L9UT51_ASPBC</name>
<feature type="compositionally biased region" description="Low complexity" evidence="2">
    <location>
        <begin position="25"/>
        <end position="36"/>
    </location>
</feature>
<keyword evidence="1" id="KW-0175">Coiled coil</keyword>
<dbReference type="RefSeq" id="XP_067482156.1">
    <property type="nucleotide sequence ID" value="XM_067624288.1"/>
</dbReference>
<feature type="region of interest" description="Disordered" evidence="2">
    <location>
        <begin position="1"/>
        <end position="53"/>
    </location>
</feature>
<keyword evidence="4" id="KW-1185">Reference proteome</keyword>
<dbReference type="STRING" id="767769.A0A1L9UT51"/>
<dbReference type="GeneID" id="93576776"/>
<protein>
    <recommendedName>
        <fullName evidence="5">Paramyosin</fullName>
    </recommendedName>
</protein>
<dbReference type="VEuPathDB" id="FungiDB:ASPBRDRAFT_40141"/>
<proteinExistence type="predicted"/>
<dbReference type="EMBL" id="KV878681">
    <property type="protein sequence ID" value="OJJ74908.1"/>
    <property type="molecule type" value="Genomic_DNA"/>
</dbReference>
<feature type="compositionally biased region" description="Low complexity" evidence="2">
    <location>
        <begin position="924"/>
        <end position="934"/>
    </location>
</feature>
<sequence length="967" mass="109084">MDTDAGTTRDPRLARPLARPPLNRPPSVDASSSASPTRFRPGSHSVASSSPVDAQNATADQFIRGISDLVQAAVIAANSKSEQERLKKKREATDALLRKARVHSSFPSTTAFFQQSQNDEDADLARIDDALRKHAISYRELENTLKARFSSIMSLEPPRTDDRVNQLQNEVQFARNGLGTAQKDIKRLNDYNINLESKMAAVQDKVSSVRTLQDKISSLDRATSNHAKLVRENAERVTKITSELEILLASKKQETESAASKTQMDELKQQASDLTNQIEVLQKSQRECSDYLNNMSKSLDDHRQQHDTQSMENTRSLTSLAARLTSVEEKNTQLPSPAVDPAPKPSVMSDELASRLQKLEGELSGQHERRIKQMEDQLQGLQAIQQMKDDFQFKEIEDLKKVWDRGAQEFEQIRSDYARVSEELKGLSQAQAVANPAGVQAHIQGLASGLMNMQNMVETLRVALHSIETRYNNLSTDTIVKHMVVAMQEMYPSTAQLTEQISLIRAWFERDIPPLKAITERLHVHQMNLMEQTQKDMALRMEEVNRLRTQQTNLSQSLAPVWERLTAQNQDRWLTADDLRQMQNDLTSLAAKIDEHTGRLDGYVESREAKDQLLHDDLTTSRNNLHMQLHTIAEKQTELEKICSELQTVNNLPDQVRALAVKQEELMESLSNLQNDDWRDQSKDLAKKQEILARNFTEKEKGLQDQIRALADEQKRLLERFSDSQQENIRSQLTSLTEEQKTLAGRLVETQKEHDQLMALVEAQEDLAKKLCEIQSSNEDDLKVLKACPDELKAVLDRVCQLETSTLEKYQSVVEEHKQLEGSTSRNLTGLTERVDGLVKLVESSQQPPRLEAPPQQDANTSAMKHEEEVNEQDAEVARFMSIGETTPARALKEKKRKRPIVSNNASDEERSSLSRAESPTSNAAGSAAGGDAALSTERRNRKKKQKKRKLQKNKGAQAADNVITID</sequence>
<evidence type="ECO:0000256" key="1">
    <source>
        <dbReference type="SAM" id="Coils"/>
    </source>
</evidence>
<dbReference type="Proteomes" id="UP000184499">
    <property type="component" value="Unassembled WGS sequence"/>
</dbReference>
<feature type="compositionally biased region" description="Polar residues" evidence="2">
    <location>
        <begin position="914"/>
        <end position="923"/>
    </location>
</feature>
<dbReference type="OrthoDB" id="3438382at2759"/>
<feature type="coiled-coil region" evidence="1">
    <location>
        <begin position="656"/>
        <end position="780"/>
    </location>
</feature>
<dbReference type="AlphaFoldDB" id="A0A1L9UT51"/>
<reference evidence="4" key="1">
    <citation type="journal article" date="2017" name="Genome Biol.">
        <title>Comparative genomics reveals high biological diversity and specific adaptations in the industrially and medically important fungal genus Aspergillus.</title>
        <authorList>
            <person name="de Vries R.P."/>
            <person name="Riley R."/>
            <person name="Wiebenga A."/>
            <person name="Aguilar-Osorio G."/>
            <person name="Amillis S."/>
            <person name="Uchima C.A."/>
            <person name="Anderluh G."/>
            <person name="Asadollahi M."/>
            <person name="Askin M."/>
            <person name="Barry K."/>
            <person name="Battaglia E."/>
            <person name="Bayram O."/>
            <person name="Benocci T."/>
            <person name="Braus-Stromeyer S.A."/>
            <person name="Caldana C."/>
            <person name="Canovas D."/>
            <person name="Cerqueira G.C."/>
            <person name="Chen F."/>
            <person name="Chen W."/>
            <person name="Choi C."/>
            <person name="Clum A."/>
            <person name="Dos Santos R.A."/>
            <person name="Damasio A.R."/>
            <person name="Diallinas G."/>
            <person name="Emri T."/>
            <person name="Fekete E."/>
            <person name="Flipphi M."/>
            <person name="Freyberg S."/>
            <person name="Gallo A."/>
            <person name="Gournas C."/>
            <person name="Habgood R."/>
            <person name="Hainaut M."/>
            <person name="Harispe M.L."/>
            <person name="Henrissat B."/>
            <person name="Hilden K.S."/>
            <person name="Hope R."/>
            <person name="Hossain A."/>
            <person name="Karabika E."/>
            <person name="Karaffa L."/>
            <person name="Karanyi Z."/>
            <person name="Krasevec N."/>
            <person name="Kuo A."/>
            <person name="Kusch H."/>
            <person name="LaButti K."/>
            <person name="Lagendijk E.L."/>
            <person name="Lapidus A."/>
            <person name="Levasseur A."/>
            <person name="Lindquist E."/>
            <person name="Lipzen A."/>
            <person name="Logrieco A.F."/>
            <person name="MacCabe A."/>
            <person name="Maekelae M.R."/>
            <person name="Malavazi I."/>
            <person name="Melin P."/>
            <person name="Meyer V."/>
            <person name="Mielnichuk N."/>
            <person name="Miskei M."/>
            <person name="Molnar A.P."/>
            <person name="Mule G."/>
            <person name="Ngan C.Y."/>
            <person name="Orejas M."/>
            <person name="Orosz E."/>
            <person name="Ouedraogo J.P."/>
            <person name="Overkamp K.M."/>
            <person name="Park H.-S."/>
            <person name="Perrone G."/>
            <person name="Piumi F."/>
            <person name="Punt P.J."/>
            <person name="Ram A.F."/>
            <person name="Ramon A."/>
            <person name="Rauscher S."/>
            <person name="Record E."/>
            <person name="Riano-Pachon D.M."/>
            <person name="Robert V."/>
            <person name="Roehrig J."/>
            <person name="Ruller R."/>
            <person name="Salamov A."/>
            <person name="Salih N.S."/>
            <person name="Samson R.A."/>
            <person name="Sandor E."/>
            <person name="Sanguinetti M."/>
            <person name="Schuetze T."/>
            <person name="Sepcic K."/>
            <person name="Shelest E."/>
            <person name="Sherlock G."/>
            <person name="Sophianopoulou V."/>
            <person name="Squina F.M."/>
            <person name="Sun H."/>
            <person name="Susca A."/>
            <person name="Todd R.B."/>
            <person name="Tsang A."/>
            <person name="Unkles S.E."/>
            <person name="van de Wiele N."/>
            <person name="van Rossen-Uffink D."/>
            <person name="Oliveira J.V."/>
            <person name="Vesth T.C."/>
            <person name="Visser J."/>
            <person name="Yu J.-H."/>
            <person name="Zhou M."/>
            <person name="Andersen M.R."/>
            <person name="Archer D.B."/>
            <person name="Baker S.E."/>
            <person name="Benoit I."/>
            <person name="Brakhage A.A."/>
            <person name="Braus G.H."/>
            <person name="Fischer R."/>
            <person name="Frisvad J.C."/>
            <person name="Goldman G.H."/>
            <person name="Houbraken J."/>
            <person name="Oakley B."/>
            <person name="Pocsi I."/>
            <person name="Scazzocchio C."/>
            <person name="Seiboth B."/>
            <person name="vanKuyk P.A."/>
            <person name="Wortman J."/>
            <person name="Dyer P.S."/>
            <person name="Grigoriev I.V."/>
        </authorList>
    </citation>
    <scope>NUCLEOTIDE SEQUENCE [LARGE SCALE GENOMIC DNA]</scope>
    <source>
        <strain evidence="4">CBS 101740 / IMI 381727 / IBT 21946</strain>
    </source>
</reference>
<feature type="coiled-coil region" evidence="1">
    <location>
        <begin position="250"/>
        <end position="284"/>
    </location>
</feature>
<feature type="region of interest" description="Disordered" evidence="2">
    <location>
        <begin position="844"/>
        <end position="967"/>
    </location>
</feature>
<gene>
    <name evidence="3" type="ORF">ASPBRDRAFT_40141</name>
</gene>
<feature type="coiled-coil region" evidence="1">
    <location>
        <begin position="164"/>
        <end position="205"/>
    </location>
</feature>
<evidence type="ECO:0000256" key="2">
    <source>
        <dbReference type="SAM" id="MobiDB-lite"/>
    </source>
</evidence>
<evidence type="ECO:0000313" key="3">
    <source>
        <dbReference type="EMBL" id="OJJ74908.1"/>
    </source>
</evidence>